<dbReference type="InterPro" id="IPR047057">
    <property type="entry name" value="MerR_fam"/>
</dbReference>
<keyword evidence="2 6" id="KW-0238">DNA-binding</keyword>
<dbReference type="Pfam" id="PF13411">
    <property type="entry name" value="MerR_1"/>
    <property type="match status" value="1"/>
</dbReference>
<dbReference type="Gene3D" id="1.10.1660.10">
    <property type="match status" value="1"/>
</dbReference>
<dbReference type="SMART" id="SM00422">
    <property type="entry name" value="HTH_MERR"/>
    <property type="match status" value="1"/>
</dbReference>
<dbReference type="InterPro" id="IPR036244">
    <property type="entry name" value="TipA-like_antibiotic-bd"/>
</dbReference>
<dbReference type="PROSITE" id="PS50937">
    <property type="entry name" value="HTH_MERR_2"/>
    <property type="match status" value="1"/>
</dbReference>
<keyword evidence="1" id="KW-0805">Transcription regulation</keyword>
<name>A0A1M6UBF0_9ACTN</name>
<sequence length="256" mass="28190">MPSWPTGQVCRMTGVSSRTLRHYHRIGLLRPSAVGPGGVRHYGPAELLRLQRILLMRGLGLALADIAAVLDADRDPAGALRVHLRDLLAERDRVDTLVTTVRRTLAALEEEGTMGDLDPGTLFAGFDTAAYTDRARTQWPDEWAQAARAAEGRTPADWDAERAEQAAQLGRMAAHLAAGRPVTDPLVQAEVHEHYLRITRMWTPDADAFAHLGRVYAEEGAWREVHEAVAPGLADYQCEAMAAYALERLDVRGDRT</sequence>
<dbReference type="InterPro" id="IPR012925">
    <property type="entry name" value="TipAS_dom"/>
</dbReference>
<dbReference type="SUPFAM" id="SSF46955">
    <property type="entry name" value="Putative DNA-binding domain"/>
    <property type="match status" value="1"/>
</dbReference>
<evidence type="ECO:0000259" key="5">
    <source>
        <dbReference type="PROSITE" id="PS50937"/>
    </source>
</evidence>
<organism evidence="6 7">
    <name type="scientific">Nocardiopsis flavescens</name>
    <dbReference type="NCBI Taxonomy" id="758803"/>
    <lineage>
        <taxon>Bacteria</taxon>
        <taxon>Bacillati</taxon>
        <taxon>Actinomycetota</taxon>
        <taxon>Actinomycetes</taxon>
        <taxon>Streptosporangiales</taxon>
        <taxon>Nocardiopsidaceae</taxon>
        <taxon>Nocardiopsis</taxon>
    </lineage>
</organism>
<dbReference type="Pfam" id="PF07739">
    <property type="entry name" value="TipAS"/>
    <property type="match status" value="1"/>
</dbReference>
<dbReference type="PANTHER" id="PTHR30204">
    <property type="entry name" value="REDOX-CYCLING DRUG-SENSING TRANSCRIPTIONAL ACTIVATOR SOXR"/>
    <property type="match status" value="1"/>
</dbReference>
<dbReference type="OrthoDB" id="9809391at2"/>
<evidence type="ECO:0000256" key="2">
    <source>
        <dbReference type="ARBA" id="ARBA00023125"/>
    </source>
</evidence>
<evidence type="ECO:0000313" key="6">
    <source>
        <dbReference type="EMBL" id="SHK66491.1"/>
    </source>
</evidence>
<keyword evidence="4" id="KW-0804">Transcription</keyword>
<dbReference type="CDD" id="cd01106">
    <property type="entry name" value="HTH_TipAL-Mta"/>
    <property type="match status" value="1"/>
</dbReference>
<dbReference type="InterPro" id="IPR009061">
    <property type="entry name" value="DNA-bd_dom_put_sf"/>
</dbReference>
<dbReference type="STRING" id="758803.SAMN05421803_12717"/>
<proteinExistence type="predicted"/>
<dbReference type="RefSeq" id="WP_073383602.1">
    <property type="nucleotide sequence ID" value="NZ_FQZK01000027.1"/>
</dbReference>
<feature type="domain" description="HTH merR-type" evidence="5">
    <location>
        <begin position="3"/>
        <end position="72"/>
    </location>
</feature>
<dbReference type="AlphaFoldDB" id="A0A1M6UBF0"/>
<accession>A0A1M6UBF0</accession>
<dbReference type="Gene3D" id="1.10.490.50">
    <property type="entry name" value="Antibiotic binding domain of TipA-like multidrug resistance regulators"/>
    <property type="match status" value="1"/>
</dbReference>
<evidence type="ECO:0000256" key="3">
    <source>
        <dbReference type="ARBA" id="ARBA00023159"/>
    </source>
</evidence>
<dbReference type="EMBL" id="FQZK01000027">
    <property type="protein sequence ID" value="SHK66491.1"/>
    <property type="molecule type" value="Genomic_DNA"/>
</dbReference>
<dbReference type="GO" id="GO:0003700">
    <property type="term" value="F:DNA-binding transcription factor activity"/>
    <property type="evidence" value="ECO:0007669"/>
    <property type="project" value="InterPro"/>
</dbReference>
<evidence type="ECO:0000313" key="7">
    <source>
        <dbReference type="Proteomes" id="UP000184452"/>
    </source>
</evidence>
<dbReference type="PRINTS" id="PR00040">
    <property type="entry name" value="HTHMERR"/>
</dbReference>
<protein>
    <submittedName>
        <fullName evidence="6">DNA-binding transcriptional regulator, MerR family</fullName>
    </submittedName>
</protein>
<evidence type="ECO:0000256" key="4">
    <source>
        <dbReference type="ARBA" id="ARBA00023163"/>
    </source>
</evidence>
<keyword evidence="3" id="KW-0010">Activator</keyword>
<dbReference type="GO" id="GO:0003677">
    <property type="term" value="F:DNA binding"/>
    <property type="evidence" value="ECO:0007669"/>
    <property type="project" value="UniProtKB-KW"/>
</dbReference>
<keyword evidence="7" id="KW-1185">Reference proteome</keyword>
<gene>
    <name evidence="6" type="ORF">SAMN05421803_12717</name>
</gene>
<dbReference type="PANTHER" id="PTHR30204:SF90">
    <property type="entry name" value="HTH-TYPE TRANSCRIPTIONAL ACTIVATOR MTA"/>
    <property type="match status" value="1"/>
</dbReference>
<dbReference type="SUPFAM" id="SSF89082">
    <property type="entry name" value="Antibiotic binding domain of TipA-like multidrug resistance regulators"/>
    <property type="match status" value="1"/>
</dbReference>
<dbReference type="Proteomes" id="UP000184452">
    <property type="component" value="Unassembled WGS sequence"/>
</dbReference>
<dbReference type="InterPro" id="IPR000551">
    <property type="entry name" value="MerR-type_HTH_dom"/>
</dbReference>
<evidence type="ECO:0000256" key="1">
    <source>
        <dbReference type="ARBA" id="ARBA00023015"/>
    </source>
</evidence>
<reference evidence="6 7" key="1">
    <citation type="submission" date="2016-11" db="EMBL/GenBank/DDBJ databases">
        <authorList>
            <person name="Jaros S."/>
            <person name="Januszkiewicz K."/>
            <person name="Wedrychowicz H."/>
        </authorList>
    </citation>
    <scope>NUCLEOTIDE SEQUENCE [LARGE SCALE GENOMIC DNA]</scope>
    <source>
        <strain evidence="6 7">CGMCC 4.5723</strain>
    </source>
</reference>